<evidence type="ECO:0000313" key="3">
    <source>
        <dbReference type="EMBL" id="UWQ43779.1"/>
    </source>
</evidence>
<feature type="region of interest" description="Disordered" evidence="1">
    <location>
        <begin position="597"/>
        <end position="636"/>
    </location>
</feature>
<accession>A0ABY5WQF8</accession>
<keyword evidence="4" id="KW-1185">Reference proteome</keyword>
<name>A0ABY5WQF8_9RHOB</name>
<dbReference type="Gene3D" id="2.60.120.200">
    <property type="match status" value="2"/>
</dbReference>
<sequence length="819" mass="85277">MTVWHSSDLGWSAGQDVSSAFASLLSSKKFKAGDTLVLEDTYKISGSHLRLPENFTLTAEKGAGLDVRTTSPTDTSPLFLLSNGVTVDNVTFDVVNAPKTGYSGAKPVSGSDYHTKRILVVEGDGVTVQNSAFSGNVSMHIDVLNGDRFSLDKSSFEGGFYQVRIVGGDDAKVTGSHFRKSLGDGIKTTATPDGDAPERMLVADSFFERNARDGLDTAGGFKDGQVLNSVFYDNGVSGIDIKSLYKSKSDFDASKQNHNIRISGSEFIDSPNGVVVTVLNPNGLLNKSNAHLMPHDIKVSDSIFENNTSQGGRAFLIKDGYDITWEGISLLGKVNEMRFLGAEAPTPPSGTNLGGEIETTGAPRKLSVSELWSGSTGPVAGGESDGGSGGSTAPAPAPEPAPEPAPQPKPAPEEDTSAPAGSGEMLFQRSGAMEFDGTAAKVIELAPSAATNTQSATVSFAFNADKVSGSQGLVSKDARGSTVNDGHFTSYIKDGTLHVRYQEGSASKTLTMDGIKAHTDYDVRTSFGDGQVSLWVNDVLADSAAFKVDWMDNKEYLQIGANGWASKSGAAGFVAAFDGTISNVGITEGFNTAAAASGAAGGETGTGSTDADSSTSVAPETGTGSSVEDTGSQETDTTLPALADIFELDGPMEFNGTNSSVREFAPDQALQAEAGNIAFTFNADTVSGRQGLVSKDAYGADVNDGHFTSYISNGKLFVRFQEGDASETFEVAGIEADTDYSVSASFGGGKVALRLNGELAGEADFEFDWLDNAEHLQVGANGWTSKSGEAGFTDAFDGTISDFAIATGSAALSDDFLLL</sequence>
<dbReference type="RefSeq" id="WP_259966128.1">
    <property type="nucleotide sequence ID" value="NZ_CP081054.1"/>
</dbReference>
<dbReference type="InterPro" id="IPR011050">
    <property type="entry name" value="Pectin_lyase_fold/virulence"/>
</dbReference>
<feature type="compositionally biased region" description="Low complexity" evidence="1">
    <location>
        <begin position="606"/>
        <end position="616"/>
    </location>
</feature>
<dbReference type="Gene3D" id="2.160.20.10">
    <property type="entry name" value="Single-stranded right-handed beta-helix, Pectin lyase-like"/>
    <property type="match status" value="1"/>
</dbReference>
<feature type="compositionally biased region" description="Polar residues" evidence="1">
    <location>
        <begin position="622"/>
        <end position="636"/>
    </location>
</feature>
<dbReference type="EMBL" id="CP081054">
    <property type="protein sequence ID" value="UWQ43779.1"/>
    <property type="molecule type" value="Genomic_DNA"/>
</dbReference>
<feature type="compositionally biased region" description="Gly residues" evidence="1">
    <location>
        <begin position="379"/>
        <end position="390"/>
    </location>
</feature>
<keyword evidence="3" id="KW-0614">Plasmid</keyword>
<protein>
    <submittedName>
        <fullName evidence="3">Right-handed parallel beta-helix repeat-containing protein</fullName>
    </submittedName>
</protein>
<feature type="compositionally biased region" description="Pro residues" evidence="1">
    <location>
        <begin position="395"/>
        <end position="410"/>
    </location>
</feature>
<dbReference type="Pfam" id="PF13229">
    <property type="entry name" value="Beta_helix"/>
    <property type="match status" value="1"/>
</dbReference>
<dbReference type="InterPro" id="IPR013320">
    <property type="entry name" value="ConA-like_dom_sf"/>
</dbReference>
<proteinExistence type="predicted"/>
<dbReference type="SUPFAM" id="SSF51126">
    <property type="entry name" value="Pectin lyase-like"/>
    <property type="match status" value="1"/>
</dbReference>
<evidence type="ECO:0000313" key="4">
    <source>
        <dbReference type="Proteomes" id="UP001058514"/>
    </source>
</evidence>
<reference evidence="3" key="1">
    <citation type="submission" date="2021-08" db="EMBL/GenBank/DDBJ databases">
        <authorList>
            <person name="Nwanade C."/>
            <person name="Wang M."/>
            <person name="Masoudi A."/>
            <person name="Yu Z."/>
            <person name="Liu J."/>
        </authorList>
    </citation>
    <scope>NUCLEOTIDE SEQUENCE</scope>
    <source>
        <strain evidence="3">S166</strain>
        <plasmid evidence="3">unnamed3</plasmid>
    </source>
</reference>
<gene>
    <name evidence="3" type="ORF">K3718_20090</name>
</gene>
<dbReference type="SUPFAM" id="SSF49899">
    <property type="entry name" value="Concanavalin A-like lectins/glucanases"/>
    <property type="match status" value="2"/>
</dbReference>
<dbReference type="InterPro" id="IPR006626">
    <property type="entry name" value="PbH1"/>
</dbReference>
<dbReference type="InterPro" id="IPR012334">
    <property type="entry name" value="Pectin_lyas_fold"/>
</dbReference>
<dbReference type="Proteomes" id="UP001058514">
    <property type="component" value="Plasmid unnamed3"/>
</dbReference>
<dbReference type="SMART" id="SM00710">
    <property type="entry name" value="PbH1"/>
    <property type="match status" value="5"/>
</dbReference>
<evidence type="ECO:0000256" key="1">
    <source>
        <dbReference type="SAM" id="MobiDB-lite"/>
    </source>
</evidence>
<feature type="domain" description="Right handed beta helix" evidence="2">
    <location>
        <begin position="120"/>
        <end position="259"/>
    </location>
</feature>
<feature type="region of interest" description="Disordered" evidence="1">
    <location>
        <begin position="371"/>
        <end position="423"/>
    </location>
</feature>
<organism evidence="3 4">
    <name type="scientific">Leisingera aquaemixtae</name>
    <dbReference type="NCBI Taxonomy" id="1396826"/>
    <lineage>
        <taxon>Bacteria</taxon>
        <taxon>Pseudomonadati</taxon>
        <taxon>Pseudomonadota</taxon>
        <taxon>Alphaproteobacteria</taxon>
        <taxon>Rhodobacterales</taxon>
        <taxon>Roseobacteraceae</taxon>
        <taxon>Leisingera</taxon>
    </lineage>
</organism>
<dbReference type="InterPro" id="IPR039448">
    <property type="entry name" value="Beta_helix"/>
</dbReference>
<evidence type="ECO:0000259" key="2">
    <source>
        <dbReference type="Pfam" id="PF13229"/>
    </source>
</evidence>
<geneLocation type="plasmid" evidence="3 4">
    <name>unnamed3</name>
</geneLocation>